<dbReference type="AlphaFoldDB" id="A0A0L9UJU2"/>
<dbReference type="Gramene" id="KOM43155">
    <property type="protein sequence ID" value="KOM43155"/>
    <property type="gene ID" value="LR48_Vigan05g075900"/>
</dbReference>
<evidence type="ECO:0000313" key="1">
    <source>
        <dbReference type="EMBL" id="KOM43155.1"/>
    </source>
</evidence>
<name>A0A0L9UJU2_PHAAN</name>
<evidence type="ECO:0000313" key="2">
    <source>
        <dbReference type="Proteomes" id="UP000053144"/>
    </source>
</evidence>
<organism evidence="1 2">
    <name type="scientific">Phaseolus angularis</name>
    <name type="common">Azuki bean</name>
    <name type="synonym">Vigna angularis</name>
    <dbReference type="NCBI Taxonomy" id="3914"/>
    <lineage>
        <taxon>Eukaryota</taxon>
        <taxon>Viridiplantae</taxon>
        <taxon>Streptophyta</taxon>
        <taxon>Embryophyta</taxon>
        <taxon>Tracheophyta</taxon>
        <taxon>Spermatophyta</taxon>
        <taxon>Magnoliopsida</taxon>
        <taxon>eudicotyledons</taxon>
        <taxon>Gunneridae</taxon>
        <taxon>Pentapetalae</taxon>
        <taxon>rosids</taxon>
        <taxon>fabids</taxon>
        <taxon>Fabales</taxon>
        <taxon>Fabaceae</taxon>
        <taxon>Papilionoideae</taxon>
        <taxon>50 kb inversion clade</taxon>
        <taxon>NPAAA clade</taxon>
        <taxon>indigoferoid/millettioid clade</taxon>
        <taxon>Phaseoleae</taxon>
        <taxon>Vigna</taxon>
    </lineage>
</organism>
<sequence>MREVVDHVLVLQYYEMDFHVDVCEPEIDFNVFDHMHDVPVEVVDFSPCFDHSNVTNSTFSIDRVHILASSVFDDCTYLKALLDDESYAHDDRYAVFDYVKVDMADFENVPWGGYEICEEISSAICSASNCFVDAKEEFIMCKLAGNDPDEAAGEQGTLDDAADESIEIELHEKEVVDTKTTLVDARGDVKATQGV</sequence>
<reference evidence="2" key="1">
    <citation type="journal article" date="2015" name="Proc. Natl. Acad. Sci. U.S.A.">
        <title>Genome sequencing of adzuki bean (Vigna angularis) provides insight into high starch and low fat accumulation and domestication.</title>
        <authorList>
            <person name="Yang K."/>
            <person name="Tian Z."/>
            <person name="Chen C."/>
            <person name="Luo L."/>
            <person name="Zhao B."/>
            <person name="Wang Z."/>
            <person name="Yu L."/>
            <person name="Li Y."/>
            <person name="Sun Y."/>
            <person name="Li W."/>
            <person name="Chen Y."/>
            <person name="Li Y."/>
            <person name="Zhang Y."/>
            <person name="Ai D."/>
            <person name="Zhao J."/>
            <person name="Shang C."/>
            <person name="Ma Y."/>
            <person name="Wu B."/>
            <person name="Wang M."/>
            <person name="Gao L."/>
            <person name="Sun D."/>
            <person name="Zhang P."/>
            <person name="Guo F."/>
            <person name="Wang W."/>
            <person name="Li Y."/>
            <person name="Wang J."/>
            <person name="Varshney R.K."/>
            <person name="Wang J."/>
            <person name="Ling H.Q."/>
            <person name="Wan P."/>
        </authorList>
    </citation>
    <scope>NUCLEOTIDE SEQUENCE</scope>
    <source>
        <strain evidence="2">cv. Jingnong 6</strain>
    </source>
</reference>
<gene>
    <name evidence="1" type="ORF">LR48_Vigan05g075900</name>
</gene>
<proteinExistence type="predicted"/>
<dbReference type="EMBL" id="CM003375">
    <property type="protein sequence ID" value="KOM43155.1"/>
    <property type="molecule type" value="Genomic_DNA"/>
</dbReference>
<dbReference type="Proteomes" id="UP000053144">
    <property type="component" value="Chromosome 5"/>
</dbReference>
<accession>A0A0L9UJU2</accession>
<protein>
    <submittedName>
        <fullName evidence="1">Uncharacterized protein</fullName>
    </submittedName>
</protein>